<gene>
    <name evidence="1" type="primary">puhC</name>
    <name evidence="1" type="ORF">N4261_01055</name>
</gene>
<dbReference type="NCBIfam" id="TIGR03054">
    <property type="entry name" value="photo_alph_chp1"/>
    <property type="match status" value="1"/>
</dbReference>
<dbReference type="RefSeq" id="WP_261758378.1">
    <property type="nucleotide sequence ID" value="NZ_CP104562.2"/>
</dbReference>
<sequence>MSTALTSKLPALPLAALGALVLVSVLGVGAVRIAGLSAQQQPDASTLATRQLRFEDGADGSIAVRDAGNGALLTTIAPGTNGFLRSAMRGLVRERKRQGLGPERPFELLGRADGRLTLVDPGTGRRIDLEAFGPSNAVVFARLLPATSPGADHVAQR</sequence>
<dbReference type="InterPro" id="IPR017495">
    <property type="entry name" value="PuhC"/>
</dbReference>
<accession>A0ABY6AZF6</accession>
<organism evidence="1 2">
    <name type="scientific">Roseateles amylovorans</name>
    <dbReference type="NCBI Taxonomy" id="2978473"/>
    <lineage>
        <taxon>Bacteria</taxon>
        <taxon>Pseudomonadati</taxon>
        <taxon>Pseudomonadota</taxon>
        <taxon>Betaproteobacteria</taxon>
        <taxon>Burkholderiales</taxon>
        <taxon>Sphaerotilaceae</taxon>
        <taxon>Roseateles</taxon>
    </lineage>
</organism>
<evidence type="ECO:0000313" key="2">
    <source>
        <dbReference type="Proteomes" id="UP001064933"/>
    </source>
</evidence>
<keyword evidence="2" id="KW-1185">Reference proteome</keyword>
<dbReference type="EMBL" id="CP104562">
    <property type="protein sequence ID" value="UXH78556.1"/>
    <property type="molecule type" value="Genomic_DNA"/>
</dbReference>
<evidence type="ECO:0000313" key="1">
    <source>
        <dbReference type="EMBL" id="UXH78556.1"/>
    </source>
</evidence>
<reference evidence="1" key="1">
    <citation type="submission" date="2022-10" db="EMBL/GenBank/DDBJ databases">
        <title>Characterization and whole genome sequencing of a new Roseateles species, isolated from fresh water.</title>
        <authorList>
            <person name="Guliayeva D.Y."/>
            <person name="Akhremchuk A.E."/>
            <person name="Sikolenko M.A."/>
            <person name="Valentovich L.N."/>
            <person name="Sidarenka A.V."/>
        </authorList>
    </citation>
    <scope>NUCLEOTIDE SEQUENCE</scope>
    <source>
        <strain evidence="1">BIM B-1768</strain>
    </source>
</reference>
<proteinExistence type="predicted"/>
<name>A0ABY6AZF6_9BURK</name>
<protein>
    <submittedName>
        <fullName evidence="1">Photosynthetic complex assembly protein PuhC</fullName>
    </submittedName>
</protein>
<dbReference type="Proteomes" id="UP001064933">
    <property type="component" value="Chromosome"/>
</dbReference>